<gene>
    <name evidence="2" type="ORF">FISHEDRAFT_74786</name>
</gene>
<dbReference type="EMBL" id="KN881952">
    <property type="protein sequence ID" value="KIY47334.1"/>
    <property type="molecule type" value="Genomic_DNA"/>
</dbReference>
<accession>A0A0D7AAB9</accession>
<dbReference type="AlphaFoldDB" id="A0A0D7AAB9"/>
<evidence type="ECO:0000313" key="3">
    <source>
        <dbReference type="Proteomes" id="UP000054144"/>
    </source>
</evidence>
<keyword evidence="3" id="KW-1185">Reference proteome</keyword>
<sequence>MSQTRSKTKNSASERLLDAAEPSAATPTHPQYRVVSSSAPHNEDEPEAPSPAIQALHEHGEAVSTQVQDESDSLMQPVQSKPMIIRIPPSRRLKSHMMDTNANLDVAVEGRAQTDGERGRVGRLTETPRIPSPPWPYHEASLERPISISSSPVEKTPQTPSRHLDIEISDALSPSLHRVQLGKARAPSSPDSEGFPDDPVFFHQRIEQVADAAVVSSVRRPVGPKQAHVVASTWRVWTSNGGWSMPERTVYDKTYRPRSPYHFSNSPSPPSSPTPKSSKRRRQDISRHADRAPVLAHGASKVGVTAAPQQVEASEDRDISQSPSPPPVKRPRGHPRKAEAEKSAASQSMSSKTMAPVEVTYSLFIEVEGRSRIEKGKRGGASKVVQDDSQCFGPATNLTTSSTFDDVLDAIAEECAANDLPIQSRGDLKVSSLKWAFRSKSGKKGPCLPFNTNKAYSTFIKQLYAVDDKEKLSQSTVVIVTMPFPVVPSRTTNISTPSVDVVADTSDTTAADESRLGSLILSHSSLETKLLPIVERLHNKYPIGRCSTHPTVRCVSMYSASHRRELHWELDSHRARVWARLIHQFKSSDDQIPLGTAGFSPDKDEIDPPTCRVSATHTPSHSLASSPFGAFPSTTPPNFDISTLLSSTMNPTMAAMAFGMPLYGLQHAAAMQMFGQHGGGMFAPVAAGSTSMPNPFQAFPTMLPAGGGGIQASSAPVPSSRPPDELSEARGSSPLLPDADLDIWFIQYGLKPPLTDKIKALGFELTDKVKNIPQAEFARVGMTFMELERFKAALKQYKRDSATDAHGHDTTT</sequence>
<feature type="region of interest" description="Disordered" evidence="1">
    <location>
        <begin position="113"/>
        <end position="137"/>
    </location>
</feature>
<feature type="region of interest" description="Disordered" evidence="1">
    <location>
        <begin position="707"/>
        <end position="733"/>
    </location>
</feature>
<evidence type="ECO:0000256" key="1">
    <source>
        <dbReference type="SAM" id="MobiDB-lite"/>
    </source>
</evidence>
<organism evidence="2 3">
    <name type="scientific">Fistulina hepatica ATCC 64428</name>
    <dbReference type="NCBI Taxonomy" id="1128425"/>
    <lineage>
        <taxon>Eukaryota</taxon>
        <taxon>Fungi</taxon>
        <taxon>Dikarya</taxon>
        <taxon>Basidiomycota</taxon>
        <taxon>Agaricomycotina</taxon>
        <taxon>Agaricomycetes</taxon>
        <taxon>Agaricomycetidae</taxon>
        <taxon>Agaricales</taxon>
        <taxon>Fistulinaceae</taxon>
        <taxon>Fistulina</taxon>
    </lineage>
</organism>
<feature type="compositionally biased region" description="Polar residues" evidence="1">
    <location>
        <begin position="63"/>
        <end position="79"/>
    </location>
</feature>
<evidence type="ECO:0000313" key="2">
    <source>
        <dbReference type="EMBL" id="KIY47334.1"/>
    </source>
</evidence>
<dbReference type="OrthoDB" id="3238775at2759"/>
<proteinExistence type="predicted"/>
<feature type="compositionally biased region" description="Low complexity" evidence="1">
    <location>
        <begin position="343"/>
        <end position="353"/>
    </location>
</feature>
<feature type="region of interest" description="Disordered" evidence="1">
    <location>
        <begin position="258"/>
        <end position="353"/>
    </location>
</feature>
<feature type="region of interest" description="Disordered" evidence="1">
    <location>
        <begin position="1"/>
        <end position="83"/>
    </location>
</feature>
<reference evidence="2 3" key="1">
    <citation type="journal article" date="2015" name="Fungal Genet. Biol.">
        <title>Evolution of novel wood decay mechanisms in Agaricales revealed by the genome sequences of Fistulina hepatica and Cylindrobasidium torrendii.</title>
        <authorList>
            <person name="Floudas D."/>
            <person name="Held B.W."/>
            <person name="Riley R."/>
            <person name="Nagy L.G."/>
            <person name="Koehler G."/>
            <person name="Ransdell A.S."/>
            <person name="Younus H."/>
            <person name="Chow J."/>
            <person name="Chiniquy J."/>
            <person name="Lipzen A."/>
            <person name="Tritt A."/>
            <person name="Sun H."/>
            <person name="Haridas S."/>
            <person name="LaButti K."/>
            <person name="Ohm R.A."/>
            <person name="Kues U."/>
            <person name="Blanchette R.A."/>
            <person name="Grigoriev I.V."/>
            <person name="Minto R.E."/>
            <person name="Hibbett D.S."/>
        </authorList>
    </citation>
    <scope>NUCLEOTIDE SEQUENCE [LARGE SCALE GENOMIC DNA]</scope>
    <source>
        <strain evidence="2 3">ATCC 64428</strain>
    </source>
</reference>
<feature type="compositionally biased region" description="Polar residues" evidence="1">
    <location>
        <begin position="1"/>
        <end position="13"/>
    </location>
</feature>
<protein>
    <submittedName>
        <fullName evidence="2">Uncharacterized protein</fullName>
    </submittedName>
</protein>
<feature type="compositionally biased region" description="Polar residues" evidence="1">
    <location>
        <begin position="25"/>
        <end position="40"/>
    </location>
</feature>
<name>A0A0D7AAB9_9AGAR</name>
<dbReference type="Proteomes" id="UP000054144">
    <property type="component" value="Unassembled WGS sequence"/>
</dbReference>